<evidence type="ECO:0000256" key="3">
    <source>
        <dbReference type="ARBA" id="ARBA00023002"/>
    </source>
</evidence>
<dbReference type="PANTHER" id="PTHR43401">
    <property type="entry name" value="L-THREONINE 3-DEHYDROGENASE"/>
    <property type="match status" value="1"/>
</dbReference>
<accession>A0A9N9YNU6</accession>
<comment type="similarity">
    <text evidence="4">Belongs to the zinc-containing alcohol dehydrogenase family.</text>
</comment>
<protein>
    <recommendedName>
        <fullName evidence="5">Enoyl reductase (ER) domain-containing protein</fullName>
    </recommendedName>
</protein>
<evidence type="ECO:0000256" key="1">
    <source>
        <dbReference type="ARBA" id="ARBA00022723"/>
    </source>
</evidence>
<dbReference type="InterPro" id="IPR013154">
    <property type="entry name" value="ADH-like_N"/>
</dbReference>
<dbReference type="Proteomes" id="UP000696573">
    <property type="component" value="Unassembled WGS sequence"/>
</dbReference>
<dbReference type="InterPro" id="IPR011032">
    <property type="entry name" value="GroES-like_sf"/>
</dbReference>
<dbReference type="PROSITE" id="PS00059">
    <property type="entry name" value="ADH_ZINC"/>
    <property type="match status" value="1"/>
</dbReference>
<dbReference type="GO" id="GO:0008270">
    <property type="term" value="F:zinc ion binding"/>
    <property type="evidence" value="ECO:0007669"/>
    <property type="project" value="InterPro"/>
</dbReference>
<keyword evidence="1 4" id="KW-0479">Metal-binding</keyword>
<evidence type="ECO:0000259" key="5">
    <source>
        <dbReference type="SMART" id="SM00829"/>
    </source>
</evidence>
<dbReference type="EMBL" id="CABFNQ020000754">
    <property type="protein sequence ID" value="CAH0035438.1"/>
    <property type="molecule type" value="Genomic_DNA"/>
</dbReference>
<comment type="caution">
    <text evidence="6">The sequence shown here is derived from an EMBL/GenBank/DDBJ whole genome shotgun (WGS) entry which is preliminary data.</text>
</comment>
<comment type="cofactor">
    <cofactor evidence="4">
        <name>Zn(2+)</name>
        <dbReference type="ChEBI" id="CHEBI:29105"/>
    </cofactor>
</comment>
<dbReference type="Pfam" id="PF00107">
    <property type="entry name" value="ADH_zinc_N"/>
    <property type="match status" value="1"/>
</dbReference>
<evidence type="ECO:0000256" key="4">
    <source>
        <dbReference type="RuleBase" id="RU361277"/>
    </source>
</evidence>
<dbReference type="InterPro" id="IPR020843">
    <property type="entry name" value="ER"/>
</dbReference>
<dbReference type="GO" id="GO:0016491">
    <property type="term" value="F:oxidoreductase activity"/>
    <property type="evidence" value="ECO:0007669"/>
    <property type="project" value="UniProtKB-KW"/>
</dbReference>
<dbReference type="InterPro" id="IPR013149">
    <property type="entry name" value="ADH-like_C"/>
</dbReference>
<dbReference type="AlphaFoldDB" id="A0A9N9YNU6"/>
<sequence>MKYGKVAVFTQPGETIRIIEEEIQLPERDEILVRVLIAGICGSDVHRLKGDIPIKSTGVTFGHEAVGIIESLGEQVNTDSLGNVNWPPPVGKPNGACFRQYATLSSKCVYIRVPSAVAPEDVITFGCGMPTALRGLKQIGDISPNTDVVVQGSGPVGLACTLLLSLAGARSIIVIGDPAHRLEAATLLGATHTVSLTNTTPESRLRLVNDITEGRGAGIVVEAAGVAAAFPEGLDLVGMDGRYLILGLYSGNSKVLIDPVRINNYNLHVIGSLGLDVDSYKKTVDIASEHGKRLRFSNLITHRFRLDQLQEALSLVGLGIPIKAVVVPN</sequence>
<dbReference type="SUPFAM" id="SSF51735">
    <property type="entry name" value="NAD(P)-binding Rossmann-fold domains"/>
    <property type="match status" value="1"/>
</dbReference>
<name>A0A9N9YNU6_9HYPO</name>
<dbReference type="SUPFAM" id="SSF50129">
    <property type="entry name" value="GroES-like"/>
    <property type="match status" value="1"/>
</dbReference>
<keyword evidence="3" id="KW-0560">Oxidoreductase</keyword>
<dbReference type="OrthoDB" id="256333at2759"/>
<evidence type="ECO:0000313" key="7">
    <source>
        <dbReference type="Proteomes" id="UP000696573"/>
    </source>
</evidence>
<dbReference type="Pfam" id="PF08240">
    <property type="entry name" value="ADH_N"/>
    <property type="match status" value="1"/>
</dbReference>
<reference evidence="6" key="1">
    <citation type="submission" date="2021-10" db="EMBL/GenBank/DDBJ databases">
        <authorList>
            <person name="Piombo E."/>
        </authorList>
    </citation>
    <scope>NUCLEOTIDE SEQUENCE</scope>
</reference>
<keyword evidence="7" id="KW-1185">Reference proteome</keyword>
<dbReference type="InterPro" id="IPR036291">
    <property type="entry name" value="NAD(P)-bd_dom_sf"/>
</dbReference>
<keyword evidence="2 4" id="KW-0862">Zinc</keyword>
<gene>
    <name evidence="6" type="ORF">CRHIZ90672A_00015470</name>
</gene>
<dbReference type="InterPro" id="IPR050129">
    <property type="entry name" value="Zn_alcohol_dh"/>
</dbReference>
<proteinExistence type="inferred from homology"/>
<feature type="domain" description="Enoyl reductase (ER)" evidence="5">
    <location>
        <begin position="13"/>
        <end position="326"/>
    </location>
</feature>
<evidence type="ECO:0000313" key="6">
    <source>
        <dbReference type="EMBL" id="CAH0035438.1"/>
    </source>
</evidence>
<dbReference type="SMART" id="SM00829">
    <property type="entry name" value="PKS_ER"/>
    <property type="match status" value="1"/>
</dbReference>
<evidence type="ECO:0000256" key="2">
    <source>
        <dbReference type="ARBA" id="ARBA00022833"/>
    </source>
</evidence>
<dbReference type="InterPro" id="IPR002328">
    <property type="entry name" value="ADH_Zn_CS"/>
</dbReference>
<dbReference type="Gene3D" id="3.90.180.10">
    <property type="entry name" value="Medium-chain alcohol dehydrogenases, catalytic domain"/>
    <property type="match status" value="2"/>
</dbReference>
<organism evidence="6 7">
    <name type="scientific">Clonostachys rhizophaga</name>
    <dbReference type="NCBI Taxonomy" id="160324"/>
    <lineage>
        <taxon>Eukaryota</taxon>
        <taxon>Fungi</taxon>
        <taxon>Dikarya</taxon>
        <taxon>Ascomycota</taxon>
        <taxon>Pezizomycotina</taxon>
        <taxon>Sordariomycetes</taxon>
        <taxon>Hypocreomycetidae</taxon>
        <taxon>Hypocreales</taxon>
        <taxon>Bionectriaceae</taxon>
        <taxon>Clonostachys</taxon>
    </lineage>
</organism>
<dbReference type="Gene3D" id="3.40.50.720">
    <property type="entry name" value="NAD(P)-binding Rossmann-like Domain"/>
    <property type="match status" value="1"/>
</dbReference>